<dbReference type="PANTHER" id="PTHR44899">
    <property type="entry name" value="CAMK FAMILY PROTEIN KINASE"/>
    <property type="match status" value="1"/>
</dbReference>
<reference evidence="11 12" key="1">
    <citation type="submission" date="2010-05" db="EMBL/GenBank/DDBJ databases">
        <title>The Genome Sequence of Thecamonas trahens ATCC 50062.</title>
        <authorList>
            <consortium name="The Broad Institute Genome Sequencing Platform"/>
            <person name="Russ C."/>
            <person name="Cuomo C."/>
            <person name="Shea T."/>
            <person name="Young S.K."/>
            <person name="Zeng Q."/>
            <person name="Koehrsen M."/>
            <person name="Haas B."/>
            <person name="Borodovsky M."/>
            <person name="Guigo R."/>
            <person name="Alvarado L."/>
            <person name="Berlin A."/>
            <person name="Bochicchio J."/>
            <person name="Borenstein D."/>
            <person name="Chapman S."/>
            <person name="Chen Z."/>
            <person name="Freedman E."/>
            <person name="Gellesch M."/>
            <person name="Goldberg J."/>
            <person name="Griggs A."/>
            <person name="Gujja S."/>
            <person name="Heilman E."/>
            <person name="Heiman D."/>
            <person name="Hepburn T."/>
            <person name="Howarth C."/>
            <person name="Jen D."/>
            <person name="Larson L."/>
            <person name="Mehta T."/>
            <person name="Park D."/>
            <person name="Pearson M."/>
            <person name="Roberts A."/>
            <person name="Saif S."/>
            <person name="Shenoy N."/>
            <person name="Sisk P."/>
            <person name="Stolte C."/>
            <person name="Sykes S."/>
            <person name="Thomson T."/>
            <person name="Walk T."/>
            <person name="White J."/>
            <person name="Yandava C."/>
            <person name="Burger G."/>
            <person name="Gray M.W."/>
            <person name="Holland P.W.H."/>
            <person name="King N."/>
            <person name="Lang F.B.F."/>
            <person name="Roger A.J."/>
            <person name="Ruiz-Trillo I."/>
            <person name="Lander E."/>
            <person name="Nusbaum C."/>
        </authorList>
    </citation>
    <scope>NUCLEOTIDE SEQUENCE [LARGE SCALE GENOMIC DNA]</scope>
    <source>
        <strain evidence="11 12">ATCC 50062</strain>
    </source>
</reference>
<gene>
    <name evidence="11" type="ORF">AMSG_00516</name>
</gene>
<dbReference type="FunFam" id="1.10.510.10:FF:000172">
    <property type="entry name" value="serine/threonine-protein kinase Nek1 isoform X1"/>
    <property type="match status" value="1"/>
</dbReference>
<evidence type="ECO:0000313" key="11">
    <source>
        <dbReference type="EMBL" id="KNC48740.1"/>
    </source>
</evidence>
<evidence type="ECO:0000256" key="3">
    <source>
        <dbReference type="ARBA" id="ARBA00022679"/>
    </source>
</evidence>
<keyword evidence="2" id="KW-0723">Serine/threonine-protein kinase</keyword>
<keyword evidence="4" id="KW-0547">Nucleotide-binding</keyword>
<dbReference type="Gene3D" id="3.30.200.20">
    <property type="entry name" value="Phosphorylase Kinase, domain 1"/>
    <property type="match status" value="1"/>
</dbReference>
<evidence type="ECO:0000256" key="1">
    <source>
        <dbReference type="ARBA" id="ARBA00012513"/>
    </source>
</evidence>
<comment type="catalytic activity">
    <reaction evidence="8">
        <text>L-seryl-[protein] + ATP = O-phospho-L-seryl-[protein] + ADP + H(+)</text>
        <dbReference type="Rhea" id="RHEA:17989"/>
        <dbReference type="Rhea" id="RHEA-COMP:9863"/>
        <dbReference type="Rhea" id="RHEA-COMP:11604"/>
        <dbReference type="ChEBI" id="CHEBI:15378"/>
        <dbReference type="ChEBI" id="CHEBI:29999"/>
        <dbReference type="ChEBI" id="CHEBI:30616"/>
        <dbReference type="ChEBI" id="CHEBI:83421"/>
        <dbReference type="ChEBI" id="CHEBI:456216"/>
        <dbReference type="EC" id="2.7.11.1"/>
    </reaction>
</comment>
<dbReference type="InterPro" id="IPR051131">
    <property type="entry name" value="NEK_Ser/Thr_kinase_NIMA"/>
</dbReference>
<dbReference type="OMA" id="LALHRCH"/>
<dbReference type="GO" id="GO:0004674">
    <property type="term" value="F:protein serine/threonine kinase activity"/>
    <property type="evidence" value="ECO:0007669"/>
    <property type="project" value="UniProtKB-KW"/>
</dbReference>
<accession>A0A0L0D929</accession>
<evidence type="ECO:0000256" key="6">
    <source>
        <dbReference type="ARBA" id="ARBA00022840"/>
    </source>
</evidence>
<feature type="region of interest" description="Disordered" evidence="9">
    <location>
        <begin position="286"/>
        <end position="442"/>
    </location>
</feature>
<evidence type="ECO:0000256" key="2">
    <source>
        <dbReference type="ARBA" id="ARBA00022527"/>
    </source>
</evidence>
<feature type="compositionally biased region" description="Low complexity" evidence="9">
    <location>
        <begin position="287"/>
        <end position="307"/>
    </location>
</feature>
<comment type="catalytic activity">
    <reaction evidence="7">
        <text>L-threonyl-[protein] + ATP = O-phospho-L-threonyl-[protein] + ADP + H(+)</text>
        <dbReference type="Rhea" id="RHEA:46608"/>
        <dbReference type="Rhea" id="RHEA-COMP:11060"/>
        <dbReference type="Rhea" id="RHEA-COMP:11605"/>
        <dbReference type="ChEBI" id="CHEBI:15378"/>
        <dbReference type="ChEBI" id="CHEBI:30013"/>
        <dbReference type="ChEBI" id="CHEBI:30616"/>
        <dbReference type="ChEBI" id="CHEBI:61977"/>
        <dbReference type="ChEBI" id="CHEBI:456216"/>
        <dbReference type="EC" id="2.7.11.1"/>
    </reaction>
</comment>
<dbReference type="AlphaFoldDB" id="A0A0L0D929"/>
<dbReference type="Gene3D" id="1.10.510.10">
    <property type="entry name" value="Transferase(Phosphotransferase) domain 1"/>
    <property type="match status" value="1"/>
</dbReference>
<dbReference type="eggNOG" id="KOG0589">
    <property type="taxonomic scope" value="Eukaryota"/>
</dbReference>
<dbReference type="InterPro" id="IPR008271">
    <property type="entry name" value="Ser/Thr_kinase_AS"/>
</dbReference>
<feature type="compositionally biased region" description="Basic and acidic residues" evidence="9">
    <location>
        <begin position="309"/>
        <end position="378"/>
    </location>
</feature>
<dbReference type="CDD" id="cd08215">
    <property type="entry name" value="STKc_Nek"/>
    <property type="match status" value="1"/>
</dbReference>
<keyword evidence="3" id="KW-0808">Transferase</keyword>
<evidence type="ECO:0000256" key="4">
    <source>
        <dbReference type="ARBA" id="ARBA00022741"/>
    </source>
</evidence>
<dbReference type="STRING" id="461836.A0A0L0D929"/>
<dbReference type="PROSITE" id="PS50011">
    <property type="entry name" value="PROTEIN_KINASE_DOM"/>
    <property type="match status" value="1"/>
</dbReference>
<evidence type="ECO:0000256" key="7">
    <source>
        <dbReference type="ARBA" id="ARBA00047899"/>
    </source>
</evidence>
<evidence type="ECO:0000313" key="12">
    <source>
        <dbReference type="Proteomes" id="UP000054408"/>
    </source>
</evidence>
<dbReference type="EC" id="2.7.11.1" evidence="1"/>
<proteinExistence type="predicted"/>
<evidence type="ECO:0000256" key="9">
    <source>
        <dbReference type="SAM" id="MobiDB-lite"/>
    </source>
</evidence>
<keyword evidence="12" id="KW-1185">Reference proteome</keyword>
<keyword evidence="6" id="KW-0067">ATP-binding</keyword>
<name>A0A0L0D929_THETB</name>
<dbReference type="SUPFAM" id="SSF56112">
    <property type="entry name" value="Protein kinase-like (PK-like)"/>
    <property type="match status" value="1"/>
</dbReference>
<dbReference type="Pfam" id="PF00069">
    <property type="entry name" value="Pkinase"/>
    <property type="match status" value="1"/>
</dbReference>
<protein>
    <recommendedName>
        <fullName evidence="1">non-specific serine/threonine protein kinase</fullName>
        <ecNumber evidence="1">2.7.11.1</ecNumber>
    </recommendedName>
</protein>
<feature type="compositionally biased region" description="Basic residues" evidence="9">
    <location>
        <begin position="387"/>
        <end position="413"/>
    </location>
</feature>
<dbReference type="SMART" id="SM00220">
    <property type="entry name" value="S_TKc"/>
    <property type="match status" value="1"/>
</dbReference>
<dbReference type="GO" id="GO:0005524">
    <property type="term" value="F:ATP binding"/>
    <property type="evidence" value="ECO:0007669"/>
    <property type="project" value="UniProtKB-KW"/>
</dbReference>
<dbReference type="PANTHER" id="PTHR44899:SF3">
    <property type="entry name" value="SERINE_THREONINE-PROTEIN KINASE NEK1"/>
    <property type="match status" value="1"/>
</dbReference>
<organism evidence="11 12">
    <name type="scientific">Thecamonas trahens ATCC 50062</name>
    <dbReference type="NCBI Taxonomy" id="461836"/>
    <lineage>
        <taxon>Eukaryota</taxon>
        <taxon>Apusozoa</taxon>
        <taxon>Apusomonadida</taxon>
        <taxon>Apusomonadidae</taxon>
        <taxon>Thecamonas</taxon>
    </lineage>
</organism>
<dbReference type="OrthoDB" id="248923at2759"/>
<dbReference type="Proteomes" id="UP000054408">
    <property type="component" value="Unassembled WGS sequence"/>
</dbReference>
<sequence length="442" mass="50302">MDRYDIVQTIGQGASGTAFVVREKDNAQGKLLCIKQMTTSTFNEREQQNAINEIKVMKQLDNPFIVAYHDSFEEGEHLHIALDERNGEYLDEEQILDWFCQLCLAVKHCHDRRILHRDLKTENIFLSEDKQIKLGDFGLVRTLQSSMDMARTAAGTPYYLSPEICNGETYNSKSDVWALGCVLYKLLTFRHAFQTDSLPVLIRKIVSGDYAPIPRTFSSKVRALVDWIFTSNPEERPSVYEILLNTPFLKSRIPKFLSDEQIQIEFGSEYQILDDLQEDEHSDLWVSFSSSDDPNAPDAAPRSSRSSLHGKDKSKSKSKDKSKSKSKSKDKSKSKSKSKDKSKSKSKAKEKSKSKDKSSRPSSRRGDRSSHRSLRREPSGSSESRSRSRSRHGSHRGSSSRHSSHKDKSKAKSKAKDKEKSRSGSRRGDNGERSRSRSRSHR</sequence>
<dbReference type="InterPro" id="IPR011009">
    <property type="entry name" value="Kinase-like_dom_sf"/>
</dbReference>
<dbReference type="RefSeq" id="XP_013762792.1">
    <property type="nucleotide sequence ID" value="XM_013907338.1"/>
</dbReference>
<dbReference type="PROSITE" id="PS00108">
    <property type="entry name" value="PROTEIN_KINASE_ST"/>
    <property type="match status" value="1"/>
</dbReference>
<evidence type="ECO:0000256" key="8">
    <source>
        <dbReference type="ARBA" id="ARBA00048679"/>
    </source>
</evidence>
<evidence type="ECO:0000259" key="10">
    <source>
        <dbReference type="PROSITE" id="PS50011"/>
    </source>
</evidence>
<dbReference type="EMBL" id="GL349434">
    <property type="protein sequence ID" value="KNC48740.1"/>
    <property type="molecule type" value="Genomic_DNA"/>
</dbReference>
<dbReference type="InterPro" id="IPR000719">
    <property type="entry name" value="Prot_kinase_dom"/>
</dbReference>
<feature type="compositionally biased region" description="Basic and acidic residues" evidence="9">
    <location>
        <begin position="414"/>
        <end position="435"/>
    </location>
</feature>
<evidence type="ECO:0000256" key="5">
    <source>
        <dbReference type="ARBA" id="ARBA00022777"/>
    </source>
</evidence>
<feature type="domain" description="Protein kinase" evidence="10">
    <location>
        <begin position="4"/>
        <end position="249"/>
    </location>
</feature>
<dbReference type="GeneID" id="25560321"/>
<keyword evidence="5 11" id="KW-0418">Kinase</keyword>